<evidence type="ECO:0000313" key="3">
    <source>
        <dbReference type="EMBL" id="ADL51095.1"/>
    </source>
</evidence>
<dbReference type="InterPro" id="IPR008979">
    <property type="entry name" value="Galactose-bd-like_sf"/>
</dbReference>
<accession>D9SVH1</accession>
<proteinExistence type="predicted"/>
<dbReference type="EMBL" id="CP002160">
    <property type="protein sequence ID" value="ADL51095.1"/>
    <property type="molecule type" value="Genomic_DNA"/>
</dbReference>
<dbReference type="HOGENOM" id="CLU_1335592_0_0_9"/>
<organism evidence="3 4">
    <name type="scientific">Clostridium cellulovorans (strain ATCC 35296 / DSM 3052 / OCM 3 / 743B)</name>
    <dbReference type="NCBI Taxonomy" id="573061"/>
    <lineage>
        <taxon>Bacteria</taxon>
        <taxon>Bacillati</taxon>
        <taxon>Bacillota</taxon>
        <taxon>Clostridia</taxon>
        <taxon>Eubacteriales</taxon>
        <taxon>Clostridiaceae</taxon>
        <taxon>Clostridium</taxon>
    </lineage>
</organism>
<dbReference type="STRING" id="573061.Clocel_1342"/>
<dbReference type="CAZy" id="CBM4">
    <property type="family name" value="Carbohydrate-Binding Module Family 4"/>
</dbReference>
<gene>
    <name evidence="3" type="ordered locus">Clocel_1342</name>
</gene>
<keyword evidence="1" id="KW-0378">Hydrolase</keyword>
<protein>
    <submittedName>
        <fullName evidence="3">Carbohydrate-binding CenC domain protein</fullName>
    </submittedName>
</protein>
<dbReference type="Pfam" id="PF02018">
    <property type="entry name" value="CBM_4_9"/>
    <property type="match status" value="1"/>
</dbReference>
<dbReference type="KEGG" id="ccb:Clocel_1342"/>
<dbReference type="InterPro" id="IPR003305">
    <property type="entry name" value="CenC_carb-bd"/>
</dbReference>
<dbReference type="AlphaFoldDB" id="D9SVH1"/>
<keyword evidence="4" id="KW-1185">Reference proteome</keyword>
<sequence>MGLQFMKKKFKTAVAAVVLASSVTGYNIAKEDDIVALDLKKSSLESMDYSKEKIEDISENLVKYGTFSESPECFKHWRVVVDNIAICTYENSNDVFSLEPEDCGNSEDAIQLCQTIDNIEPGKKYTLNFKAKSTLPKSITVFISDRMDVLSFSKPATYSISDKWTDYTYDFVVSENTEPLSVLRFYLGRTMGKISFTDIKLNLSS</sequence>
<reference evidence="3 4" key="1">
    <citation type="submission" date="2010-08" db="EMBL/GenBank/DDBJ databases">
        <title>Complete sequence of Clostridium cellulovorans 743B.</title>
        <authorList>
            <consortium name="US DOE Joint Genome Institute"/>
            <person name="Lucas S."/>
            <person name="Copeland A."/>
            <person name="Lapidus A."/>
            <person name="Cheng J.-F."/>
            <person name="Bruce D."/>
            <person name="Goodwin L."/>
            <person name="Pitluck S."/>
            <person name="Chertkov O."/>
            <person name="Detter J.C."/>
            <person name="Han C."/>
            <person name="Tapia R."/>
            <person name="Land M."/>
            <person name="Hauser L."/>
            <person name="Chang Y.-J."/>
            <person name="Jeffries C."/>
            <person name="Kyrpides N."/>
            <person name="Ivanova N."/>
            <person name="Mikhailova N."/>
            <person name="Hemme C.L."/>
            <person name="Woyke T."/>
        </authorList>
    </citation>
    <scope>NUCLEOTIDE SEQUENCE [LARGE SCALE GENOMIC DNA]</scope>
    <source>
        <strain evidence="4">ATCC 35296 / DSM 3052 / OCM 3 / 743B</strain>
    </source>
</reference>
<dbReference type="Proteomes" id="UP000002730">
    <property type="component" value="Chromosome"/>
</dbReference>
<dbReference type="GO" id="GO:0016798">
    <property type="term" value="F:hydrolase activity, acting on glycosyl bonds"/>
    <property type="evidence" value="ECO:0007669"/>
    <property type="project" value="InterPro"/>
</dbReference>
<evidence type="ECO:0000313" key="4">
    <source>
        <dbReference type="Proteomes" id="UP000002730"/>
    </source>
</evidence>
<feature type="domain" description="CBM-cenC" evidence="2">
    <location>
        <begin position="60"/>
        <end position="188"/>
    </location>
</feature>
<dbReference type="Gene3D" id="2.60.120.260">
    <property type="entry name" value="Galactose-binding domain-like"/>
    <property type="match status" value="1"/>
</dbReference>
<dbReference type="SUPFAM" id="SSF49785">
    <property type="entry name" value="Galactose-binding domain-like"/>
    <property type="match status" value="1"/>
</dbReference>
<name>D9SVH1_CLOC7</name>
<evidence type="ECO:0000256" key="1">
    <source>
        <dbReference type="ARBA" id="ARBA00022801"/>
    </source>
</evidence>
<evidence type="ECO:0000259" key="2">
    <source>
        <dbReference type="Pfam" id="PF02018"/>
    </source>
</evidence>